<sequence>MNYCKFISFLILMLSFKGVFAQYGDAYHSSNTYKLEQMRQDRININNASHRANINSKQGSTGSYAPGKSFPYMMSQKQKDDIAYRVKLAAEARDREERDRLKREEWKRIRIEDDKRENEYIRQNIPEIMGFGVEEGDALVNLLGSFSFVNDSDNNSNGKRILRAKAFELAGYVEKFNNEINTTDYGELLYYVYTFKEFPLTAFSSIEKLKKMYPDKKEELNRFLLIEVMPIFFNGMRYEHSVFVKPINDDPTFSELNYCNNPKEFLKRKVEVRNYFLSLEKDYSEAFKIGIGKINFDNSPYVVIAKQALKDKKEDIAESYFLKQLNCPTQAYYEQNESFNNYVYRNQVMLDFLKKKSKEFKKFEYQDFVYIARIKGLSFIEVLELFDVFKFIDGNEIGKFNASKECKGSYECFSCGKYSPKGFSYSPHSSSKAKDLIYQAVQENEPSALNAYGLMVAAGETNEPEINCFIYFKKAVDLNYAWSAYNYLAAVSWRLKGYNDVFFNQGVDIWNGYEPLSEIEKRRFESAKLTMRKLEMFHFRYNKKYHDGMNFKKIE</sequence>
<evidence type="ECO:0008006" key="4">
    <source>
        <dbReference type="Google" id="ProtNLM"/>
    </source>
</evidence>
<accession>A0A562KA23</accession>
<evidence type="ECO:0000313" key="3">
    <source>
        <dbReference type="Proteomes" id="UP000315312"/>
    </source>
</evidence>
<reference evidence="2 3" key="1">
    <citation type="journal article" date="2015" name="Stand. Genomic Sci.">
        <title>Genomic Encyclopedia of Bacterial and Archaeal Type Strains, Phase III: the genomes of soil and plant-associated and newly described type strains.</title>
        <authorList>
            <person name="Whitman W.B."/>
            <person name="Woyke T."/>
            <person name="Klenk H.P."/>
            <person name="Zhou Y."/>
            <person name="Lilburn T.G."/>
            <person name="Beck B.J."/>
            <person name="De Vos P."/>
            <person name="Vandamme P."/>
            <person name="Eisen J.A."/>
            <person name="Garrity G."/>
            <person name="Hugenholtz P."/>
            <person name="Kyrpides N.C."/>
        </authorList>
    </citation>
    <scope>NUCLEOTIDE SEQUENCE [LARGE SCALE GENOMIC DNA]</scope>
    <source>
        <strain evidence="2 3">CGMCC 1.6844</strain>
    </source>
</reference>
<dbReference type="AlphaFoldDB" id="A0A562KA23"/>
<dbReference type="RefSeq" id="WP_133608028.1">
    <property type="nucleotide sequence ID" value="NZ_SNZC01000002.1"/>
</dbReference>
<name>A0A562KA23_9FLAO</name>
<keyword evidence="3" id="KW-1185">Reference proteome</keyword>
<evidence type="ECO:0000313" key="2">
    <source>
        <dbReference type="EMBL" id="TWH92134.1"/>
    </source>
</evidence>
<protein>
    <recommendedName>
        <fullName evidence="4">Sel1 repeat-containing protein</fullName>
    </recommendedName>
</protein>
<gene>
    <name evidence="2" type="ORF">IP97_02496</name>
</gene>
<evidence type="ECO:0000256" key="1">
    <source>
        <dbReference type="SAM" id="SignalP"/>
    </source>
</evidence>
<comment type="caution">
    <text evidence="2">The sequence shown here is derived from an EMBL/GenBank/DDBJ whole genome shotgun (WGS) entry which is preliminary data.</text>
</comment>
<organism evidence="2 3">
    <name type="scientific">Flavobacterium cheniae</name>
    <dbReference type="NCBI Taxonomy" id="295428"/>
    <lineage>
        <taxon>Bacteria</taxon>
        <taxon>Pseudomonadati</taxon>
        <taxon>Bacteroidota</taxon>
        <taxon>Flavobacteriia</taxon>
        <taxon>Flavobacteriales</taxon>
        <taxon>Flavobacteriaceae</taxon>
        <taxon>Flavobacterium</taxon>
    </lineage>
</organism>
<dbReference type="Proteomes" id="UP000315312">
    <property type="component" value="Unassembled WGS sequence"/>
</dbReference>
<dbReference type="EMBL" id="VLKM01000014">
    <property type="protein sequence ID" value="TWH92134.1"/>
    <property type="molecule type" value="Genomic_DNA"/>
</dbReference>
<feature type="signal peptide" evidence="1">
    <location>
        <begin position="1"/>
        <end position="21"/>
    </location>
</feature>
<feature type="chain" id="PRO_5022764513" description="Sel1 repeat-containing protein" evidence="1">
    <location>
        <begin position="22"/>
        <end position="555"/>
    </location>
</feature>
<keyword evidence="1" id="KW-0732">Signal</keyword>
<proteinExistence type="predicted"/>